<dbReference type="EMBL" id="JAUSVL010000001">
    <property type="protein sequence ID" value="MDQ0289811.1"/>
    <property type="molecule type" value="Genomic_DNA"/>
</dbReference>
<evidence type="ECO:0000313" key="4">
    <source>
        <dbReference type="Proteomes" id="UP001238163"/>
    </source>
</evidence>
<keyword evidence="2" id="KW-0119">Carbohydrate metabolism</keyword>
<accession>A0AAE4ANM7</accession>
<dbReference type="SUPFAM" id="SSF53743">
    <property type="entry name" value="FucI/AraA N-terminal and middle domains"/>
    <property type="match status" value="1"/>
</dbReference>
<protein>
    <submittedName>
        <fullName evidence="3">L-fucose isomerase-like protein</fullName>
    </submittedName>
</protein>
<dbReference type="GO" id="GO:0005996">
    <property type="term" value="P:monosaccharide metabolic process"/>
    <property type="evidence" value="ECO:0007669"/>
    <property type="project" value="InterPro"/>
</dbReference>
<reference evidence="3" key="1">
    <citation type="submission" date="2023-07" db="EMBL/GenBank/DDBJ databases">
        <title>Genomic Encyclopedia of Type Strains, Phase IV (KMG-IV): sequencing the most valuable type-strain genomes for metagenomic binning, comparative biology and taxonomic classification.</title>
        <authorList>
            <person name="Goeker M."/>
        </authorList>
    </citation>
    <scope>NUCLEOTIDE SEQUENCE</scope>
    <source>
        <strain evidence="3">DSM 24202</strain>
    </source>
</reference>
<proteinExistence type="predicted"/>
<evidence type="ECO:0000313" key="3">
    <source>
        <dbReference type="EMBL" id="MDQ0289811.1"/>
    </source>
</evidence>
<keyword evidence="4" id="KW-1185">Reference proteome</keyword>
<dbReference type="GO" id="GO:0016861">
    <property type="term" value="F:intramolecular oxidoreductase activity, interconverting aldoses and ketoses"/>
    <property type="evidence" value="ECO:0007669"/>
    <property type="project" value="InterPro"/>
</dbReference>
<organism evidence="3 4">
    <name type="scientific">Oligosphaera ethanolica</name>
    <dbReference type="NCBI Taxonomy" id="760260"/>
    <lineage>
        <taxon>Bacteria</taxon>
        <taxon>Pseudomonadati</taxon>
        <taxon>Lentisphaerota</taxon>
        <taxon>Oligosphaeria</taxon>
        <taxon>Oligosphaerales</taxon>
        <taxon>Oligosphaeraceae</taxon>
        <taxon>Oligosphaera</taxon>
    </lineage>
</organism>
<dbReference type="Proteomes" id="UP001238163">
    <property type="component" value="Unassembled WGS sequence"/>
</dbReference>
<evidence type="ECO:0000256" key="2">
    <source>
        <dbReference type="ARBA" id="ARBA00023277"/>
    </source>
</evidence>
<evidence type="ECO:0000256" key="1">
    <source>
        <dbReference type="ARBA" id="ARBA00023235"/>
    </source>
</evidence>
<dbReference type="RefSeq" id="WP_307261262.1">
    <property type="nucleotide sequence ID" value="NZ_JAUSVL010000001.1"/>
</dbReference>
<keyword evidence="1 3" id="KW-0413">Isomerase</keyword>
<gene>
    <name evidence="3" type="ORF">J3R75_001918</name>
</gene>
<dbReference type="AlphaFoldDB" id="A0AAE4ANM7"/>
<dbReference type="InterPro" id="IPR009015">
    <property type="entry name" value="Fucose_isomerase_N/cen_sf"/>
</dbReference>
<name>A0AAE4ANM7_9BACT</name>
<sequence length="455" mass="49316">MMDLSTIRAGFVGFGEVNTPREFITTRCETAANELRRRGVTLVDGGIVSDDPDGLQADQAAAALAKEPFDALVVCIAGWIPSWAVLRAIEPFKHKPVLLWGLSGWREKDHFVTTADQAGSTALRAPLAAMGYKLKYLVNFKDSAPRYDEAAAYLRAASAAAALRKAKIGMAGYRDMNLYGTLYDGNLLKGVIGAEIEHFDLLELQEIIAGIADTDIAAQSDRVRTTWQFQREPQPGTIENSVKFALACQQKISDRAYDAFSFCDVDGVKKLLRFAPAGAMTLLHELMAIPTVPENDSYGAVTQLIIKALTGQNPAYLEFYEFTKQSALMGVPDYVPGSIVDGPITVMPNAFGSFGEGLLNVSKLKTGQITIARLFAQDGKLAIHAALAEAKTPEAWEEAGWAPPAPQLPSLEVVLPYPSDQFLQHVAGQHYIVAYGDAMALIREFGAITGITIIE</sequence>
<comment type="caution">
    <text evidence="3">The sequence shown here is derived from an EMBL/GenBank/DDBJ whole genome shotgun (WGS) entry which is preliminary data.</text>
</comment>
<dbReference type="GO" id="GO:0005737">
    <property type="term" value="C:cytoplasm"/>
    <property type="evidence" value="ECO:0007669"/>
    <property type="project" value="InterPro"/>
</dbReference>